<dbReference type="RefSeq" id="YP_010762567.1">
    <property type="nucleotide sequence ID" value="NC_073606.1"/>
</dbReference>
<reference evidence="1" key="1">
    <citation type="submission" date="2022-11" db="EMBL/GenBank/DDBJ databases">
        <authorList>
            <person name="Wang C."/>
            <person name="Zeng J."/>
            <person name="Wang X."/>
            <person name="Zhao J."/>
            <person name="Ji F."/>
            <person name="Wang M."/>
            <person name="Zuo J."/>
            <person name="Guo Z."/>
        </authorList>
    </citation>
    <scope>NUCLEOTIDE SEQUENCE</scope>
</reference>
<proteinExistence type="predicted"/>
<accession>A0AAE9W681</accession>
<dbReference type="EMBL" id="OP784575">
    <property type="protein sequence ID" value="WBQ35181.1"/>
    <property type="molecule type" value="Genomic_DNA"/>
</dbReference>
<evidence type="ECO:0000313" key="1">
    <source>
        <dbReference type="EMBL" id="WBQ35181.1"/>
    </source>
</evidence>
<name>A0AAE9W681_9CAUD</name>
<keyword evidence="2" id="KW-1185">Reference proteome</keyword>
<protein>
    <submittedName>
        <fullName evidence="1">Uncharacterized protein</fullName>
    </submittedName>
</protein>
<evidence type="ECO:0000313" key="2">
    <source>
        <dbReference type="Proteomes" id="UP001210043"/>
    </source>
</evidence>
<dbReference type="KEGG" id="vg:80099252"/>
<dbReference type="Proteomes" id="UP001210043">
    <property type="component" value="Segment"/>
</dbReference>
<sequence>MIVNWCPIPDLNRIRRVTKPVHHHKCLKGRE</sequence>
<dbReference type="GeneID" id="80099252"/>
<organism evidence="1 2">
    <name type="scientific">Pseudomonas phage pPA-3099-2aT.2</name>
    <dbReference type="NCBI Taxonomy" id="3003808"/>
    <lineage>
        <taxon>Viruses</taxon>
        <taxon>Duplodnaviria</taxon>
        <taxon>Heunggongvirae</taxon>
        <taxon>Uroviricota</taxon>
        <taxon>Caudoviricetes</taxon>
        <taxon>Vandenendeviridae</taxon>
        <taxon>Skurskavirinae</taxon>
        <taxon>Pakpunavirus</taxon>
        <taxon>Pakpunavirus pPA30992aT2</taxon>
    </lineage>
</organism>